<evidence type="ECO:0000313" key="2">
    <source>
        <dbReference type="Proteomes" id="UP000664369"/>
    </source>
</evidence>
<accession>A0ABS3Q987</accession>
<keyword evidence="2" id="KW-1185">Reference proteome</keyword>
<organism evidence="1 2">
    <name type="scientific">Hymenobacter negativus</name>
    <dbReference type="NCBI Taxonomy" id="2795026"/>
    <lineage>
        <taxon>Bacteria</taxon>
        <taxon>Pseudomonadati</taxon>
        <taxon>Bacteroidota</taxon>
        <taxon>Cytophagia</taxon>
        <taxon>Cytophagales</taxon>
        <taxon>Hymenobacteraceae</taxon>
        <taxon>Hymenobacter</taxon>
    </lineage>
</organism>
<dbReference type="Proteomes" id="UP000664369">
    <property type="component" value="Unassembled WGS sequence"/>
</dbReference>
<proteinExistence type="predicted"/>
<name>A0ABS3Q987_9BACT</name>
<dbReference type="Pfam" id="PF16250">
    <property type="entry name" value="DUF4907"/>
    <property type="match status" value="1"/>
</dbReference>
<gene>
    <name evidence="1" type="ORF">J4E00_01550</name>
</gene>
<evidence type="ECO:0000313" key="1">
    <source>
        <dbReference type="EMBL" id="MBO2007717.1"/>
    </source>
</evidence>
<dbReference type="EMBL" id="JAGETZ010000001">
    <property type="protein sequence ID" value="MBO2007717.1"/>
    <property type="molecule type" value="Genomic_DNA"/>
</dbReference>
<reference evidence="1 2" key="1">
    <citation type="submission" date="2021-03" db="EMBL/GenBank/DDBJ databases">
        <authorList>
            <person name="Kim M.K."/>
        </authorList>
    </citation>
    <scope>NUCLEOTIDE SEQUENCE [LARGE SCALE GENOMIC DNA]</scope>
    <source>
        <strain evidence="1 2">BT442</strain>
    </source>
</reference>
<protein>
    <submittedName>
        <fullName evidence="1">DUF4907 domain-containing protein</fullName>
    </submittedName>
</protein>
<comment type="caution">
    <text evidence="1">The sequence shown here is derived from an EMBL/GenBank/DDBJ whole genome shotgun (WGS) entry which is preliminary data.</text>
</comment>
<dbReference type="InterPro" id="IPR032593">
    <property type="entry name" value="DUF4907"/>
</dbReference>
<sequence>MVLFTLCSNRVTRAAHVTRLARLSGFLTLLFLLFSGTWAGSVRGQQRPASANGATARTGALPAVVPASTSSRHATVTTRLLTNANRTYGYEVLVNGQVLVSQPSIPGRPGNEGFHTAAEAQRVAGLVARKVRAGQMPPTVTAAELKRLHAGQ</sequence>
<dbReference type="RefSeq" id="WP_208173249.1">
    <property type="nucleotide sequence ID" value="NZ_JAGETZ010000001.1"/>
</dbReference>